<dbReference type="EMBL" id="JACHVA010000134">
    <property type="protein sequence ID" value="MBC2603889.1"/>
    <property type="molecule type" value="Genomic_DNA"/>
</dbReference>
<reference evidence="1 2" key="1">
    <citation type="submission" date="2020-07" db="EMBL/GenBank/DDBJ databases">
        <authorList>
            <person name="Feng X."/>
        </authorList>
    </citation>
    <scope>NUCLEOTIDE SEQUENCE [LARGE SCALE GENOMIC DNA]</scope>
    <source>
        <strain evidence="1 2">JCM14086</strain>
    </source>
</reference>
<sequence>MKKPDLEKAFSETSLFADKTWVVSPEAFPLDEKQLQTIREIGPALAEFQLAVERLYRRVGEGRRILRNGDLKADWVLDYLDRGKPDSLLNHGKHSALKNELPAIIRPDLLLTEDGFCLTEIDAVPGGIGLTGFLNDLYREDGGVVESEDQIPEAFFRALTGDLDSYQNPFVALVVSDEAETYRPEMEWLASQLQRKGRRIFVFHPDELMILGDTVCASLDGNPEKIDVLYRFWELFDLPSFAWGEGLMRAVEADTVKVTPPMKHYQEEKLNLGLLHHPKLKAYWDENLPKKVRRLLFQIVPESWVVDPEPVPANAFLHAPTVGGLPISSWEELGGGSQKERSLILKVSGYHETAWGARSVVLGSDVSREAWTAALRQAMRDGEENLHILQRFQKPMRVRHPVYGDSDEPRSMEGRVRLCPFFFRKGENDYQLEGVLSTVCPADKKIIHGMSEATLLPAREA</sequence>
<keyword evidence="2" id="KW-1185">Reference proteome</keyword>
<protein>
    <recommendedName>
        <fullName evidence="3">Circularly permuted type 2 ATP-grasp protein</fullName>
    </recommendedName>
</protein>
<dbReference type="AlphaFoldDB" id="A0A7X1E659"/>
<evidence type="ECO:0008006" key="3">
    <source>
        <dbReference type="Google" id="ProtNLM"/>
    </source>
</evidence>
<organism evidence="1 2">
    <name type="scientific">Puniceicoccus vermicola</name>
    <dbReference type="NCBI Taxonomy" id="388746"/>
    <lineage>
        <taxon>Bacteria</taxon>
        <taxon>Pseudomonadati</taxon>
        <taxon>Verrucomicrobiota</taxon>
        <taxon>Opitutia</taxon>
        <taxon>Puniceicoccales</taxon>
        <taxon>Puniceicoccaceae</taxon>
        <taxon>Puniceicoccus</taxon>
    </lineage>
</organism>
<proteinExistence type="predicted"/>
<evidence type="ECO:0000313" key="2">
    <source>
        <dbReference type="Proteomes" id="UP000525652"/>
    </source>
</evidence>
<dbReference type="RefSeq" id="WP_185694507.1">
    <property type="nucleotide sequence ID" value="NZ_JACHVA010000134.1"/>
</dbReference>
<gene>
    <name evidence="1" type="ORF">H5P30_19085</name>
</gene>
<accession>A0A7X1E659</accession>
<evidence type="ECO:0000313" key="1">
    <source>
        <dbReference type="EMBL" id="MBC2603889.1"/>
    </source>
</evidence>
<name>A0A7X1E659_9BACT</name>
<dbReference type="Proteomes" id="UP000525652">
    <property type="component" value="Unassembled WGS sequence"/>
</dbReference>
<comment type="caution">
    <text evidence="1">The sequence shown here is derived from an EMBL/GenBank/DDBJ whole genome shotgun (WGS) entry which is preliminary data.</text>
</comment>